<sequence length="115" mass="12349">MSSQLLNFCVILLLAQLQLFASLTTDGDTVKVYNEATLLDLADDDDVSTFDDVLGEALTFVLNVALSVHMSINPNNASSVFDGGYPISQTDGHVGKEKSLSSVKKEVMTPLLPTQ</sequence>
<dbReference type="EMBL" id="CM046121">
    <property type="protein sequence ID" value="KAI8434023.1"/>
    <property type="molecule type" value="Genomic_DNA"/>
</dbReference>
<evidence type="ECO:0000313" key="1">
    <source>
        <dbReference type="EMBL" id="KAI8434023.1"/>
    </source>
</evidence>
<comment type="caution">
    <text evidence="1">The sequence shown here is derived from an EMBL/GenBank/DDBJ whole genome shotgun (WGS) entry which is preliminary data.</text>
</comment>
<accession>A0ACC0KC39</accession>
<organism evidence="1 2">
    <name type="scientific">Choristoneura fumiferana</name>
    <name type="common">Spruce budworm moth</name>
    <name type="synonym">Archips fumiferana</name>
    <dbReference type="NCBI Taxonomy" id="7141"/>
    <lineage>
        <taxon>Eukaryota</taxon>
        <taxon>Metazoa</taxon>
        <taxon>Ecdysozoa</taxon>
        <taxon>Arthropoda</taxon>
        <taxon>Hexapoda</taxon>
        <taxon>Insecta</taxon>
        <taxon>Pterygota</taxon>
        <taxon>Neoptera</taxon>
        <taxon>Endopterygota</taxon>
        <taxon>Lepidoptera</taxon>
        <taxon>Glossata</taxon>
        <taxon>Ditrysia</taxon>
        <taxon>Tortricoidea</taxon>
        <taxon>Tortricidae</taxon>
        <taxon>Tortricinae</taxon>
        <taxon>Choristoneura</taxon>
    </lineage>
</organism>
<dbReference type="Proteomes" id="UP001064048">
    <property type="component" value="Chromosome 21"/>
</dbReference>
<name>A0ACC0KC39_CHOFU</name>
<evidence type="ECO:0000313" key="2">
    <source>
        <dbReference type="Proteomes" id="UP001064048"/>
    </source>
</evidence>
<proteinExistence type="predicted"/>
<reference evidence="1 2" key="1">
    <citation type="journal article" date="2022" name="Genome Biol. Evol.">
        <title>The Spruce Budworm Genome: Reconstructing the Evolutionary History of Antifreeze Proteins.</title>
        <authorList>
            <person name="Beliveau C."/>
            <person name="Gagne P."/>
            <person name="Picq S."/>
            <person name="Vernygora O."/>
            <person name="Keeling C.I."/>
            <person name="Pinkney K."/>
            <person name="Doucet D."/>
            <person name="Wen F."/>
            <person name="Johnston J.S."/>
            <person name="Maaroufi H."/>
            <person name="Boyle B."/>
            <person name="Laroche J."/>
            <person name="Dewar K."/>
            <person name="Juretic N."/>
            <person name="Blackburn G."/>
            <person name="Nisole A."/>
            <person name="Brunet B."/>
            <person name="Brandao M."/>
            <person name="Lumley L."/>
            <person name="Duan J."/>
            <person name="Quan G."/>
            <person name="Lucarotti C.J."/>
            <person name="Roe A.D."/>
            <person name="Sperling F.A.H."/>
            <person name="Levesque R.C."/>
            <person name="Cusson M."/>
        </authorList>
    </citation>
    <scope>NUCLEOTIDE SEQUENCE [LARGE SCALE GENOMIC DNA]</scope>
    <source>
        <strain evidence="1">Glfc:IPQL:Cfum</strain>
    </source>
</reference>
<protein>
    <submittedName>
        <fullName evidence="1">Uncharacterized protein</fullName>
    </submittedName>
</protein>
<keyword evidence="2" id="KW-1185">Reference proteome</keyword>
<gene>
    <name evidence="1" type="ORF">MSG28_012174</name>
</gene>